<proteinExistence type="predicted"/>
<dbReference type="HOGENOM" id="CLU_3364251_0_0_9"/>
<sequence length="35" mass="4334">MTSHENISYRIAEILLRFNQKQISLTKFYFLPHFF</sequence>
<dbReference type="AlphaFoldDB" id="A7VR98"/>
<gene>
    <name evidence="1" type="ORF">CLOLEP_01081</name>
</gene>
<protein>
    <submittedName>
        <fullName evidence="1">Uncharacterized protein</fullName>
    </submittedName>
</protein>
<dbReference type="EMBL" id="ABCB02000016">
    <property type="protein sequence ID" value="EDO62220.1"/>
    <property type="molecule type" value="Genomic_DNA"/>
</dbReference>
<evidence type="ECO:0000313" key="2">
    <source>
        <dbReference type="Proteomes" id="UP000003490"/>
    </source>
</evidence>
<reference evidence="1 2" key="2">
    <citation type="submission" date="2007-08" db="EMBL/GenBank/DDBJ databases">
        <authorList>
            <person name="Fulton L."/>
            <person name="Clifton S."/>
            <person name="Fulton B."/>
            <person name="Xu J."/>
            <person name="Minx P."/>
            <person name="Pepin K.H."/>
            <person name="Johnson M."/>
            <person name="Thiruvilangam P."/>
            <person name="Bhonagiri V."/>
            <person name="Nash W.E."/>
            <person name="Wang C."/>
            <person name="Mardis E.R."/>
            <person name="Wilson R.K."/>
        </authorList>
    </citation>
    <scope>NUCLEOTIDE SEQUENCE [LARGE SCALE GENOMIC DNA]</scope>
    <source>
        <strain evidence="1 2">DSM 753</strain>
    </source>
</reference>
<evidence type="ECO:0000313" key="1">
    <source>
        <dbReference type="EMBL" id="EDO62220.1"/>
    </source>
</evidence>
<accession>A7VR98</accession>
<organism evidence="1 2">
    <name type="scientific">[Clostridium] leptum DSM 753</name>
    <dbReference type="NCBI Taxonomy" id="428125"/>
    <lineage>
        <taxon>Bacteria</taxon>
        <taxon>Bacillati</taxon>
        <taxon>Bacillota</taxon>
        <taxon>Clostridia</taxon>
        <taxon>Eubacteriales</taxon>
        <taxon>Oscillospiraceae</taxon>
        <taxon>Oscillospiraceae incertae sedis</taxon>
    </lineage>
</organism>
<comment type="caution">
    <text evidence="1">The sequence shown here is derived from an EMBL/GenBank/DDBJ whole genome shotgun (WGS) entry which is preliminary data.</text>
</comment>
<name>A7VR98_9FIRM</name>
<reference evidence="1 2" key="1">
    <citation type="submission" date="2007-08" db="EMBL/GenBank/DDBJ databases">
        <title>Draft genome sequence of Clostridium leptum (DSM 753).</title>
        <authorList>
            <person name="Sudarsanam P."/>
            <person name="Ley R."/>
            <person name="Guruge J."/>
            <person name="Turnbaugh P.J."/>
            <person name="Mahowald M."/>
            <person name="Liep D."/>
            <person name="Gordon J."/>
        </authorList>
    </citation>
    <scope>NUCLEOTIDE SEQUENCE [LARGE SCALE GENOMIC DNA]</scope>
    <source>
        <strain evidence="1 2">DSM 753</strain>
    </source>
</reference>
<dbReference type="Proteomes" id="UP000003490">
    <property type="component" value="Unassembled WGS sequence"/>
</dbReference>